<feature type="compositionally biased region" description="Basic and acidic residues" evidence="1">
    <location>
        <begin position="15"/>
        <end position="24"/>
    </location>
</feature>
<protein>
    <submittedName>
        <fullName evidence="2">Uncharacterized protein</fullName>
    </submittedName>
</protein>
<dbReference type="Proteomes" id="UP001501115">
    <property type="component" value="Unassembled WGS sequence"/>
</dbReference>
<evidence type="ECO:0000313" key="3">
    <source>
        <dbReference type="Proteomes" id="UP001501115"/>
    </source>
</evidence>
<reference evidence="3" key="1">
    <citation type="journal article" date="2019" name="Int. J. Syst. Evol. Microbiol.">
        <title>The Global Catalogue of Microorganisms (GCM) 10K type strain sequencing project: providing services to taxonomists for standard genome sequencing and annotation.</title>
        <authorList>
            <consortium name="The Broad Institute Genomics Platform"/>
            <consortium name="The Broad Institute Genome Sequencing Center for Infectious Disease"/>
            <person name="Wu L."/>
            <person name="Ma J."/>
        </authorList>
    </citation>
    <scope>NUCLEOTIDE SEQUENCE [LARGE SCALE GENOMIC DNA]</scope>
    <source>
        <strain evidence="3">JCM 31290</strain>
    </source>
</reference>
<dbReference type="EMBL" id="BAABET010000003">
    <property type="protein sequence ID" value="GAA4303275.1"/>
    <property type="molecule type" value="Genomic_DNA"/>
</dbReference>
<name>A0ABP8FGG7_9ACTN</name>
<feature type="region of interest" description="Disordered" evidence="1">
    <location>
        <begin position="1"/>
        <end position="80"/>
    </location>
</feature>
<feature type="compositionally biased region" description="Basic and acidic residues" evidence="1">
    <location>
        <begin position="37"/>
        <end position="57"/>
    </location>
</feature>
<accession>A0ABP8FGG7</accession>
<evidence type="ECO:0000313" key="2">
    <source>
        <dbReference type="EMBL" id="GAA4303275.1"/>
    </source>
</evidence>
<organism evidence="2 3">
    <name type="scientific">Streptomyces venetus</name>
    <dbReference type="NCBI Taxonomy" id="1701086"/>
    <lineage>
        <taxon>Bacteria</taxon>
        <taxon>Bacillati</taxon>
        <taxon>Actinomycetota</taxon>
        <taxon>Actinomycetes</taxon>
        <taxon>Kitasatosporales</taxon>
        <taxon>Streptomycetaceae</taxon>
        <taxon>Streptomyces</taxon>
    </lineage>
</organism>
<comment type="caution">
    <text evidence="2">The sequence shown here is derived from an EMBL/GenBank/DDBJ whole genome shotgun (WGS) entry which is preliminary data.</text>
</comment>
<keyword evidence="3" id="KW-1185">Reference proteome</keyword>
<evidence type="ECO:0000256" key="1">
    <source>
        <dbReference type="SAM" id="MobiDB-lite"/>
    </source>
</evidence>
<gene>
    <name evidence="2" type="ORF">GCM10023086_19880</name>
</gene>
<proteinExistence type="predicted"/>
<sequence>MGEQQQQHTGAEGQGGRERAERARQHLGKRVHAAVPEAREDAPRDVQDAHEGARSADEEGNGLGAWTAQQPASPAHPVWTSRTAAATRNLTRHFLICPDRHRIP</sequence>